<name>A0ABU0CR58_9BACI</name>
<dbReference type="InterPro" id="IPR046342">
    <property type="entry name" value="CBS_dom_sf"/>
</dbReference>
<dbReference type="PROSITE" id="PS51371">
    <property type="entry name" value="CBS"/>
    <property type="match status" value="2"/>
</dbReference>
<reference evidence="6 7" key="1">
    <citation type="submission" date="2023-07" db="EMBL/GenBank/DDBJ databases">
        <title>Genomic Encyclopedia of Type Strains, Phase IV (KMG-IV): sequencing the most valuable type-strain genomes for metagenomic binning, comparative biology and taxonomic classification.</title>
        <authorList>
            <person name="Goeker M."/>
        </authorList>
    </citation>
    <scope>NUCLEOTIDE SEQUENCE [LARGE SCALE GENOMIC DNA]</scope>
    <source>
        <strain evidence="6 7">DSM 17740</strain>
    </source>
</reference>
<evidence type="ECO:0000313" key="7">
    <source>
        <dbReference type="Proteomes" id="UP001232445"/>
    </source>
</evidence>
<evidence type="ECO:0000256" key="3">
    <source>
        <dbReference type="PROSITE-ProRule" id="PRU00703"/>
    </source>
</evidence>
<dbReference type="CDD" id="cd05401">
    <property type="entry name" value="NT_GlnE_GlnD_like"/>
    <property type="match status" value="1"/>
</dbReference>
<feature type="domain" description="CBS" evidence="5">
    <location>
        <begin position="252"/>
        <end position="308"/>
    </location>
</feature>
<feature type="domain" description="CBS" evidence="5">
    <location>
        <begin position="186"/>
        <end position="242"/>
    </location>
</feature>
<gene>
    <name evidence="6" type="ORF">J2S00_000763</name>
</gene>
<dbReference type="PANTHER" id="PTHR43080:SF2">
    <property type="entry name" value="CBS DOMAIN-CONTAINING PROTEIN"/>
    <property type="match status" value="1"/>
</dbReference>
<dbReference type="Gene3D" id="3.10.580.10">
    <property type="entry name" value="CBS-domain"/>
    <property type="match status" value="1"/>
</dbReference>
<dbReference type="PROSITE" id="PS50042">
    <property type="entry name" value="CNMP_BINDING_3"/>
    <property type="match status" value="1"/>
</dbReference>
<comment type="caution">
    <text evidence="6">The sequence shown here is derived from an EMBL/GenBank/DDBJ whole genome shotgun (WGS) entry which is preliminary data.</text>
</comment>
<dbReference type="InterPro" id="IPR043519">
    <property type="entry name" value="NT_sf"/>
</dbReference>
<dbReference type="InterPro" id="IPR051257">
    <property type="entry name" value="Diverse_CBS-Domain"/>
</dbReference>
<dbReference type="Gene3D" id="2.60.120.10">
    <property type="entry name" value="Jelly Rolls"/>
    <property type="match status" value="1"/>
</dbReference>
<dbReference type="InterPro" id="IPR000595">
    <property type="entry name" value="cNMP-bd_dom"/>
</dbReference>
<dbReference type="InterPro" id="IPR018490">
    <property type="entry name" value="cNMP-bd_dom_sf"/>
</dbReference>
<dbReference type="Proteomes" id="UP001232445">
    <property type="component" value="Unassembled WGS sequence"/>
</dbReference>
<evidence type="ECO:0000256" key="1">
    <source>
        <dbReference type="ARBA" id="ARBA00023122"/>
    </source>
</evidence>
<dbReference type="SUPFAM" id="SSF54631">
    <property type="entry name" value="CBS-domain pair"/>
    <property type="match status" value="1"/>
</dbReference>
<organism evidence="6 7">
    <name type="scientific">Caldalkalibacillus uzonensis</name>
    <dbReference type="NCBI Taxonomy" id="353224"/>
    <lineage>
        <taxon>Bacteria</taxon>
        <taxon>Bacillati</taxon>
        <taxon>Bacillota</taxon>
        <taxon>Bacilli</taxon>
        <taxon>Bacillales</taxon>
        <taxon>Bacillaceae</taxon>
        <taxon>Caldalkalibacillus</taxon>
    </lineage>
</organism>
<keyword evidence="2" id="KW-0010">Activator</keyword>
<evidence type="ECO:0000259" key="4">
    <source>
        <dbReference type="PROSITE" id="PS50042"/>
    </source>
</evidence>
<proteinExistence type="predicted"/>
<dbReference type="CDD" id="cd00038">
    <property type="entry name" value="CAP_ED"/>
    <property type="match status" value="1"/>
</dbReference>
<dbReference type="InterPro" id="IPR005105">
    <property type="entry name" value="GlnD_Uridyltrans_N"/>
</dbReference>
<dbReference type="Pfam" id="PF03445">
    <property type="entry name" value="DUF294"/>
    <property type="match status" value="1"/>
</dbReference>
<dbReference type="SMART" id="SM00116">
    <property type="entry name" value="CBS"/>
    <property type="match status" value="2"/>
</dbReference>
<dbReference type="SUPFAM" id="SSF51206">
    <property type="entry name" value="cAMP-binding domain-like"/>
    <property type="match status" value="1"/>
</dbReference>
<dbReference type="InterPro" id="IPR014710">
    <property type="entry name" value="RmlC-like_jellyroll"/>
</dbReference>
<keyword evidence="7" id="KW-1185">Reference proteome</keyword>
<evidence type="ECO:0000313" key="6">
    <source>
        <dbReference type="EMBL" id="MDQ0337980.1"/>
    </source>
</evidence>
<keyword evidence="1 3" id="KW-0129">CBS domain</keyword>
<dbReference type="Pfam" id="PF00571">
    <property type="entry name" value="CBS"/>
    <property type="match status" value="2"/>
</dbReference>
<accession>A0ABU0CR58</accession>
<dbReference type="InterPro" id="IPR000644">
    <property type="entry name" value="CBS_dom"/>
</dbReference>
<evidence type="ECO:0000259" key="5">
    <source>
        <dbReference type="PROSITE" id="PS51371"/>
    </source>
</evidence>
<dbReference type="SUPFAM" id="SSF81301">
    <property type="entry name" value="Nucleotidyltransferase"/>
    <property type="match status" value="1"/>
</dbReference>
<dbReference type="InterPro" id="IPR018821">
    <property type="entry name" value="DUF294_put_nucleoTrafse_sb-bd"/>
</dbReference>
<feature type="domain" description="Cyclic nucleotide-binding" evidence="4">
    <location>
        <begin position="26"/>
        <end position="107"/>
    </location>
</feature>
<dbReference type="PANTHER" id="PTHR43080">
    <property type="entry name" value="CBS DOMAIN-CONTAINING PROTEIN CBSX3, MITOCHONDRIAL"/>
    <property type="match status" value="1"/>
</dbReference>
<sequence>MKCGSMTAPNNQHHTLAAAHVRHHPLFKGVDDAAFEQLYSRCQLLSFETHEIILHSKTERESLLLILNGTVEVFVQGAAVGKEEVLEILQTGDLIGLSSIADFLGEPVHIQTQHNVGVRSIEPTQCLDIPFDVLEQCWEDEEIRNYMLRQLAVRLKDVYASLAEQVYLAQRWGESEPFVRRVHDLMSSPVICAQSSDTIQHVARKMIDNNVSSVVVLEETRLAGIITESDLVRQMGTEIGNTQTQPSARSWMTPNPVTVNSDDYYYEALALFLTENIKHLPVIKDGQVVGMLTLSDLMRKKNRGLFDSIQTIEKADIAHLGRIKEAIYSVFANLLRDDLPVTHILEVLTTLYDRLVQHCLQLASETLKQKGLGGPPVPYCWLHMGSSGRAEQFMLTDQDHFLVYASVDHLDENDRHQAANYFSHLAETVVDYLQRAGFAKCKGNMMATNPDWRGPLSYWQQTLRQWALRATNNTLMQAHNFLAFRMVQGDQHLYEQFLQLIKEELKPSSIFLYRMAVLEKEHSVPTLDHPLRSLLRLGKKEIDLKKEALFPFHHALQILALHHGLYEGTPLDKMEHLVGKKVFTPSFKEELLYAYTGVMKIRMEHAWHQFNQKQPVSSRLPVSQLNYREKEDLRRALKTIRSLQQQMFIHFGM</sequence>
<evidence type="ECO:0000256" key="2">
    <source>
        <dbReference type="ARBA" id="ARBA00023159"/>
    </source>
</evidence>
<dbReference type="Pfam" id="PF00027">
    <property type="entry name" value="cNMP_binding"/>
    <property type="match status" value="1"/>
</dbReference>
<dbReference type="EMBL" id="JAUSUQ010000002">
    <property type="protein sequence ID" value="MDQ0337980.1"/>
    <property type="molecule type" value="Genomic_DNA"/>
</dbReference>
<protein>
    <submittedName>
        <fullName evidence="6">CBS domain-containing protein</fullName>
    </submittedName>
</protein>
<dbReference type="Pfam" id="PF10335">
    <property type="entry name" value="DUF294_C"/>
    <property type="match status" value="1"/>
</dbReference>